<dbReference type="OrthoDB" id="3773715at2"/>
<accession>A0A6P2BQX2</accession>
<evidence type="ECO:0000313" key="3">
    <source>
        <dbReference type="Proteomes" id="UP000460272"/>
    </source>
</evidence>
<feature type="transmembrane region" description="Helical" evidence="1">
    <location>
        <begin position="32"/>
        <end position="55"/>
    </location>
</feature>
<reference evidence="2 3" key="1">
    <citation type="submission" date="2018-11" db="EMBL/GenBank/DDBJ databases">
        <title>Trebonia kvetii gen.nov., sp.nov., a novel acidophilic actinobacterium, and proposal of the new actinobacterial family Treboniaceae fam. nov.</title>
        <authorList>
            <person name="Rapoport D."/>
            <person name="Sagova-Mareckova M."/>
            <person name="Sedlacek I."/>
            <person name="Provaznik J."/>
            <person name="Kralova S."/>
            <person name="Pavlinic D."/>
            <person name="Benes V."/>
            <person name="Kopecky J."/>
        </authorList>
    </citation>
    <scope>NUCLEOTIDE SEQUENCE [LARGE SCALE GENOMIC DNA]</scope>
    <source>
        <strain evidence="2 3">15Tr583</strain>
    </source>
</reference>
<keyword evidence="1" id="KW-1133">Transmembrane helix</keyword>
<dbReference type="EMBL" id="RPFW01000012">
    <property type="protein sequence ID" value="TVY99620.1"/>
    <property type="molecule type" value="Genomic_DNA"/>
</dbReference>
<evidence type="ECO:0000313" key="2">
    <source>
        <dbReference type="EMBL" id="TVY99620.1"/>
    </source>
</evidence>
<keyword evidence="1" id="KW-0472">Membrane</keyword>
<comment type="caution">
    <text evidence="2">The sequence shown here is derived from an EMBL/GenBank/DDBJ whole genome shotgun (WGS) entry which is preliminary data.</text>
</comment>
<protein>
    <submittedName>
        <fullName evidence="2">Uncharacterized protein</fullName>
    </submittedName>
</protein>
<dbReference type="AlphaFoldDB" id="A0A6P2BQX2"/>
<name>A0A6P2BQX2_9ACTN</name>
<proteinExistence type="predicted"/>
<dbReference type="Proteomes" id="UP000460272">
    <property type="component" value="Unassembled WGS sequence"/>
</dbReference>
<organism evidence="2 3">
    <name type="scientific">Trebonia kvetii</name>
    <dbReference type="NCBI Taxonomy" id="2480626"/>
    <lineage>
        <taxon>Bacteria</taxon>
        <taxon>Bacillati</taxon>
        <taxon>Actinomycetota</taxon>
        <taxon>Actinomycetes</taxon>
        <taxon>Streptosporangiales</taxon>
        <taxon>Treboniaceae</taxon>
        <taxon>Trebonia</taxon>
    </lineage>
</organism>
<sequence>MRPARDSCLSNSLNSAIFAAIGFVWGRETHPASSWILIVPMIVFVAQCLSWFWLVRSYRQLNGAKYAVVGAMEERLPGSPYWRAEWKALGEGKDPAIYWPLTHLEQWVPLLFALVYLGGFIDLMVA</sequence>
<feature type="transmembrane region" description="Helical" evidence="1">
    <location>
        <begin position="7"/>
        <end position="26"/>
    </location>
</feature>
<dbReference type="InterPro" id="IPR056918">
    <property type="entry name" value="8xMP"/>
</dbReference>
<dbReference type="Pfam" id="PF24838">
    <property type="entry name" value="8xMP"/>
    <property type="match status" value="1"/>
</dbReference>
<keyword evidence="3" id="KW-1185">Reference proteome</keyword>
<keyword evidence="1" id="KW-0812">Transmembrane</keyword>
<gene>
    <name evidence="2" type="ORF">EAS64_40840</name>
</gene>
<evidence type="ECO:0000256" key="1">
    <source>
        <dbReference type="SAM" id="Phobius"/>
    </source>
</evidence>